<protein>
    <recommendedName>
        <fullName evidence="3">FIST domain-containing protein</fullName>
    </recommendedName>
</protein>
<evidence type="ECO:0008006" key="3">
    <source>
        <dbReference type="Google" id="ProtNLM"/>
    </source>
</evidence>
<keyword evidence="2" id="KW-1185">Reference proteome</keyword>
<dbReference type="RefSeq" id="WP_058450441.1">
    <property type="nucleotide sequence ID" value="NZ_CAAAJF010000001.1"/>
</dbReference>
<dbReference type="EMBL" id="LYOZ01000052">
    <property type="protein sequence ID" value="OCH97110.1"/>
    <property type="molecule type" value="Genomic_DNA"/>
</dbReference>
<proteinExistence type="predicted"/>
<sequence>MRAKVSFLPIFKPVHVKGVLKEDKVSTLLTEATEIIESAVSNMSSIVEEQSYDFGIVIGHEDFFESARDHIGDGCIPQAQGLAYFVNELCKLSARYPNVLLIPGTIYLSVNKLIQDEKHYRQNGSKNYTAAVYVQNIAPVFYRGQLIRLIKKGNYLEGIFRDEVKASKLRRESITTENDFLEMLSSTCERLEVSAYAEDELESFVPRVVMFGKTPLPGEEQLLQKYNLAHENFFSPVFTVKGVHCGLEICADHRRAQAGLLPCLRNLDIHLLTCFGQTPVYDGTNNQGFFIRADHDSSTIYDMKVDKAIEIEEPLAFSNKTGRLGKDQAFTLFTSAMNSTEEPLSLSAESAIISLNDT</sequence>
<name>A0ABX2XR61_9GAMM</name>
<gene>
    <name evidence="1" type="ORF">A8135_05630</name>
</gene>
<evidence type="ECO:0000313" key="1">
    <source>
        <dbReference type="EMBL" id="OCH97110.1"/>
    </source>
</evidence>
<evidence type="ECO:0000313" key="2">
    <source>
        <dbReference type="Proteomes" id="UP000093336"/>
    </source>
</evidence>
<organism evidence="1 2">
    <name type="scientific">Legionella jamestowniensis</name>
    <dbReference type="NCBI Taxonomy" id="455"/>
    <lineage>
        <taxon>Bacteria</taxon>
        <taxon>Pseudomonadati</taxon>
        <taxon>Pseudomonadota</taxon>
        <taxon>Gammaproteobacteria</taxon>
        <taxon>Legionellales</taxon>
        <taxon>Legionellaceae</taxon>
        <taxon>Legionella</taxon>
    </lineage>
</organism>
<comment type="caution">
    <text evidence="1">The sequence shown here is derived from an EMBL/GenBank/DDBJ whole genome shotgun (WGS) entry which is preliminary data.</text>
</comment>
<dbReference type="Proteomes" id="UP000093336">
    <property type="component" value="Unassembled WGS sequence"/>
</dbReference>
<reference evidence="1 2" key="1">
    <citation type="submission" date="2016-05" db="EMBL/GenBank/DDBJ databases">
        <authorList>
            <person name="Prochazka B."/>
            <person name="Indra A."/>
            <person name="Hasenberger P."/>
            <person name="Blaschitz M."/>
            <person name="Wagner L."/>
            <person name="Wewalka G."/>
            <person name="Sorschag S."/>
            <person name="Schmid D."/>
            <person name="Ruppitsch W."/>
        </authorList>
    </citation>
    <scope>NUCLEOTIDE SEQUENCE [LARGE SCALE GENOMIC DNA]</scope>
    <source>
        <strain evidence="1 2">974010_12</strain>
    </source>
</reference>
<accession>A0ABX2XR61</accession>